<protein>
    <submittedName>
        <fullName evidence="1">Uncharacterized protein</fullName>
    </submittedName>
</protein>
<dbReference type="Gramene" id="C.cajan_42431.t">
    <property type="protein sequence ID" value="C.cajan_42431.t"/>
    <property type="gene ID" value="C.cajan_42431"/>
</dbReference>
<evidence type="ECO:0000313" key="2">
    <source>
        <dbReference type="Proteomes" id="UP000075243"/>
    </source>
</evidence>
<dbReference type="AlphaFoldDB" id="A0A151QPR0"/>
<dbReference type="EMBL" id="KQ485360">
    <property type="protein sequence ID" value="KYP32289.1"/>
    <property type="molecule type" value="Genomic_DNA"/>
</dbReference>
<reference evidence="1" key="1">
    <citation type="journal article" date="2012" name="Nat. Biotechnol.">
        <title>Draft genome sequence of pigeonpea (Cajanus cajan), an orphan legume crop of resource-poor farmers.</title>
        <authorList>
            <person name="Varshney R.K."/>
            <person name="Chen W."/>
            <person name="Li Y."/>
            <person name="Bharti A.K."/>
            <person name="Saxena R.K."/>
            <person name="Schlueter J.A."/>
            <person name="Donoghue M.T."/>
            <person name="Azam S."/>
            <person name="Fan G."/>
            <person name="Whaley A.M."/>
            <person name="Farmer A.D."/>
            <person name="Sheridan J."/>
            <person name="Iwata A."/>
            <person name="Tuteja R."/>
            <person name="Penmetsa R.V."/>
            <person name="Wu W."/>
            <person name="Upadhyaya H.D."/>
            <person name="Yang S.P."/>
            <person name="Shah T."/>
            <person name="Saxena K.B."/>
            <person name="Michael T."/>
            <person name="McCombie W.R."/>
            <person name="Yang B."/>
            <person name="Zhang G."/>
            <person name="Yang H."/>
            <person name="Wang J."/>
            <person name="Spillane C."/>
            <person name="Cook D.R."/>
            <person name="May G.D."/>
            <person name="Xu X."/>
            <person name="Jackson S.A."/>
        </authorList>
    </citation>
    <scope>NUCLEOTIDE SEQUENCE [LARGE SCALE GENOMIC DNA]</scope>
</reference>
<dbReference type="Proteomes" id="UP000075243">
    <property type="component" value="Unassembled WGS sequence"/>
</dbReference>
<keyword evidence="2" id="KW-1185">Reference proteome</keyword>
<sequence>MNSRKSLVVADPTCESVGACNIPSPMQWSSRMKLILLHIENPTSWHTTISTFLKTPSLGTSPAAKGDGVDFLEEMKHACKTSQPKMKVRTNEGGDQ</sequence>
<proteinExistence type="predicted"/>
<accession>A0A151QPR0</accession>
<dbReference type="PANTHER" id="PTHR47867">
    <property type="entry name" value="ADENINE NUCLEOTIDE ALPHA HYDROLASES-LIKE SUPERFAMILY PROTEIN"/>
    <property type="match status" value="1"/>
</dbReference>
<organism evidence="1 2">
    <name type="scientific">Cajanus cajan</name>
    <name type="common">Pigeon pea</name>
    <name type="synonym">Cajanus indicus</name>
    <dbReference type="NCBI Taxonomy" id="3821"/>
    <lineage>
        <taxon>Eukaryota</taxon>
        <taxon>Viridiplantae</taxon>
        <taxon>Streptophyta</taxon>
        <taxon>Embryophyta</taxon>
        <taxon>Tracheophyta</taxon>
        <taxon>Spermatophyta</taxon>
        <taxon>Magnoliopsida</taxon>
        <taxon>eudicotyledons</taxon>
        <taxon>Gunneridae</taxon>
        <taxon>Pentapetalae</taxon>
        <taxon>rosids</taxon>
        <taxon>fabids</taxon>
        <taxon>Fabales</taxon>
        <taxon>Fabaceae</taxon>
        <taxon>Papilionoideae</taxon>
        <taxon>50 kb inversion clade</taxon>
        <taxon>NPAAA clade</taxon>
        <taxon>indigoferoid/millettioid clade</taxon>
        <taxon>Phaseoleae</taxon>
        <taxon>Cajanus</taxon>
    </lineage>
</organism>
<dbReference type="PANTHER" id="PTHR47867:SF1">
    <property type="entry name" value="ADENINE NUCLEOTIDE ALPHA HYDROLASES-LIKE SUPERFAMILY PROTEIN"/>
    <property type="match status" value="1"/>
</dbReference>
<name>A0A151QPR0_CAJCA</name>
<gene>
    <name evidence="1" type="ORF">KK1_047069</name>
</gene>
<evidence type="ECO:0000313" key="1">
    <source>
        <dbReference type="EMBL" id="KYP32289.1"/>
    </source>
</evidence>